<dbReference type="Pfam" id="PF00153">
    <property type="entry name" value="Mito_carr"/>
    <property type="match status" value="1"/>
</dbReference>
<feature type="repeat" description="Solcar" evidence="9">
    <location>
        <begin position="42"/>
        <end position="123"/>
    </location>
</feature>
<dbReference type="AlphaFoldDB" id="A0A7S4HIM4"/>
<reference evidence="12" key="1">
    <citation type="submission" date="2021-01" db="EMBL/GenBank/DDBJ databases">
        <authorList>
            <person name="Corre E."/>
            <person name="Pelletier E."/>
            <person name="Niang G."/>
            <person name="Scheremetjew M."/>
            <person name="Finn R."/>
            <person name="Kale V."/>
            <person name="Holt S."/>
            <person name="Cochrane G."/>
            <person name="Meng A."/>
            <person name="Brown T."/>
            <person name="Cohen L."/>
        </authorList>
    </citation>
    <scope>NUCLEOTIDE SEQUENCE</scope>
    <source>
        <strain evidence="12">Isolate 1302-5</strain>
    </source>
</reference>
<dbReference type="SUPFAM" id="SSF103506">
    <property type="entry name" value="Mitochondrial carrier"/>
    <property type="match status" value="1"/>
</dbReference>
<evidence type="ECO:0000256" key="9">
    <source>
        <dbReference type="PROSITE-ProRule" id="PRU00282"/>
    </source>
</evidence>
<evidence type="ECO:0000256" key="3">
    <source>
        <dbReference type="ARBA" id="ARBA00022448"/>
    </source>
</evidence>
<evidence type="ECO:0008006" key="13">
    <source>
        <dbReference type="Google" id="ProtNLM"/>
    </source>
</evidence>
<keyword evidence="6" id="KW-1133">Transmembrane helix</keyword>
<dbReference type="Gene3D" id="1.50.40.10">
    <property type="entry name" value="Mitochondrial carrier domain"/>
    <property type="match status" value="1"/>
</dbReference>
<dbReference type="PANTHER" id="PTHR45624:SF10">
    <property type="entry name" value="SLC (SOLUTE CARRIER) HOMOLOG"/>
    <property type="match status" value="1"/>
</dbReference>
<feature type="region of interest" description="Disordered" evidence="11">
    <location>
        <begin position="1"/>
        <end position="40"/>
    </location>
</feature>
<evidence type="ECO:0000256" key="5">
    <source>
        <dbReference type="ARBA" id="ARBA00022737"/>
    </source>
</evidence>
<proteinExistence type="inferred from homology"/>
<dbReference type="GO" id="GO:0022857">
    <property type="term" value="F:transmembrane transporter activity"/>
    <property type="evidence" value="ECO:0007669"/>
    <property type="project" value="TreeGrafter"/>
</dbReference>
<evidence type="ECO:0000256" key="4">
    <source>
        <dbReference type="ARBA" id="ARBA00022692"/>
    </source>
</evidence>
<name>A0A7S4HIM4_9STRA</name>
<dbReference type="PROSITE" id="PS50920">
    <property type="entry name" value="SOLCAR"/>
    <property type="match status" value="1"/>
</dbReference>
<gene>
    <name evidence="12" type="ORF">OAUR00152_LOCUS451</name>
</gene>
<keyword evidence="7" id="KW-0496">Mitochondrion</keyword>
<evidence type="ECO:0000256" key="8">
    <source>
        <dbReference type="ARBA" id="ARBA00023136"/>
    </source>
</evidence>
<evidence type="ECO:0000256" key="6">
    <source>
        <dbReference type="ARBA" id="ARBA00022989"/>
    </source>
</evidence>
<evidence type="ECO:0000256" key="2">
    <source>
        <dbReference type="ARBA" id="ARBA00006375"/>
    </source>
</evidence>
<sequence length="189" mass="19805">MLKTDAVDDDVPASSSSEGRSQGPRRDDREGEAQEQADLPPATALQDLIAGGLSGSASVVVGHPFDTYKVRLQTSSASSGKAGASSKQFGGVMSLYRGMAAPLATAAVVNAMIFSAFGESSRYWDECMGKWGDQRQQGKNGTDVSFLFCLRLLGKTSSAFPQGGSADPDSSVVKAAFEYIDQSLCLCLS</sequence>
<keyword evidence="3 10" id="KW-0813">Transport</keyword>
<keyword evidence="8 9" id="KW-0472">Membrane</keyword>
<protein>
    <recommendedName>
        <fullName evidence="13">ADP,ATP carrier protein</fullName>
    </recommendedName>
</protein>
<organism evidence="12">
    <name type="scientific">Odontella aurita</name>
    <dbReference type="NCBI Taxonomy" id="265563"/>
    <lineage>
        <taxon>Eukaryota</taxon>
        <taxon>Sar</taxon>
        <taxon>Stramenopiles</taxon>
        <taxon>Ochrophyta</taxon>
        <taxon>Bacillariophyta</taxon>
        <taxon>Mediophyceae</taxon>
        <taxon>Biddulphiophycidae</taxon>
        <taxon>Eupodiscales</taxon>
        <taxon>Odontellaceae</taxon>
        <taxon>Odontella</taxon>
    </lineage>
</organism>
<dbReference type="InterPro" id="IPR023395">
    <property type="entry name" value="MCP_dom_sf"/>
</dbReference>
<dbReference type="GO" id="GO:0031966">
    <property type="term" value="C:mitochondrial membrane"/>
    <property type="evidence" value="ECO:0007669"/>
    <property type="project" value="UniProtKB-SubCell"/>
</dbReference>
<comment type="similarity">
    <text evidence="2 10">Belongs to the mitochondrial carrier (TC 2.A.29) family.</text>
</comment>
<keyword evidence="4 9" id="KW-0812">Transmembrane</keyword>
<dbReference type="EMBL" id="HBKQ01000667">
    <property type="protein sequence ID" value="CAE2200379.1"/>
    <property type="molecule type" value="Transcribed_RNA"/>
</dbReference>
<evidence type="ECO:0000313" key="12">
    <source>
        <dbReference type="EMBL" id="CAE2200379.1"/>
    </source>
</evidence>
<evidence type="ECO:0000256" key="10">
    <source>
        <dbReference type="RuleBase" id="RU000488"/>
    </source>
</evidence>
<dbReference type="InterPro" id="IPR018108">
    <property type="entry name" value="MCP_transmembrane"/>
</dbReference>
<evidence type="ECO:0000256" key="1">
    <source>
        <dbReference type="ARBA" id="ARBA00004225"/>
    </source>
</evidence>
<dbReference type="PANTHER" id="PTHR45624">
    <property type="entry name" value="MITOCHONDRIAL BASIC AMINO ACIDS TRANSPORTER-RELATED"/>
    <property type="match status" value="1"/>
</dbReference>
<dbReference type="InterPro" id="IPR050567">
    <property type="entry name" value="Mitochondrial_Carrier"/>
</dbReference>
<comment type="subcellular location">
    <subcellularLocation>
        <location evidence="1">Mitochondrion membrane</location>
        <topology evidence="1">Multi-pass membrane protein</topology>
    </subcellularLocation>
</comment>
<keyword evidence="5" id="KW-0677">Repeat</keyword>
<evidence type="ECO:0000256" key="11">
    <source>
        <dbReference type="SAM" id="MobiDB-lite"/>
    </source>
</evidence>
<evidence type="ECO:0000256" key="7">
    <source>
        <dbReference type="ARBA" id="ARBA00023128"/>
    </source>
</evidence>
<accession>A0A7S4HIM4</accession>